<evidence type="ECO:0000256" key="6">
    <source>
        <dbReference type="ARBA" id="ARBA00023277"/>
    </source>
</evidence>
<dbReference type="EMBL" id="JACHHK010000003">
    <property type="protein sequence ID" value="MBB5183062.1"/>
    <property type="molecule type" value="Genomic_DNA"/>
</dbReference>
<dbReference type="EC" id="5.1.3.9" evidence="7"/>
<evidence type="ECO:0000256" key="1">
    <source>
        <dbReference type="ARBA" id="ARBA00000056"/>
    </source>
</evidence>
<evidence type="ECO:0000256" key="4">
    <source>
        <dbReference type="ARBA" id="ARBA00007439"/>
    </source>
</evidence>
<dbReference type="GO" id="GO:0047465">
    <property type="term" value="F:N-acylglucosamine-6-phosphate 2-epimerase activity"/>
    <property type="evidence" value="ECO:0007669"/>
    <property type="project" value="UniProtKB-EC"/>
</dbReference>
<dbReference type="SUPFAM" id="SSF51366">
    <property type="entry name" value="Ribulose-phoshate binding barrel"/>
    <property type="match status" value="1"/>
</dbReference>
<evidence type="ECO:0000313" key="9">
    <source>
        <dbReference type="Proteomes" id="UP000539953"/>
    </source>
</evidence>
<dbReference type="GO" id="GO:0005975">
    <property type="term" value="P:carbohydrate metabolic process"/>
    <property type="evidence" value="ECO:0007669"/>
    <property type="project" value="UniProtKB-UniRule"/>
</dbReference>
<comment type="caution">
    <text evidence="8">The sequence shown here is derived from an EMBL/GenBank/DDBJ whole genome shotgun (WGS) entry which is preliminary data.</text>
</comment>
<dbReference type="PANTHER" id="PTHR36204">
    <property type="entry name" value="N-ACETYLMANNOSAMINE-6-PHOSPHATE 2-EPIMERASE-RELATED"/>
    <property type="match status" value="1"/>
</dbReference>
<accession>A0A7W8CZA8</accession>
<comment type="catalytic activity">
    <reaction evidence="1 7">
        <text>an N-acyl-D-glucosamine 6-phosphate = an N-acyl-D-mannosamine 6-phosphate</text>
        <dbReference type="Rhea" id="RHEA:23932"/>
        <dbReference type="ChEBI" id="CHEBI:57599"/>
        <dbReference type="ChEBI" id="CHEBI:57666"/>
        <dbReference type="EC" id="5.1.3.9"/>
    </reaction>
</comment>
<evidence type="ECO:0000256" key="2">
    <source>
        <dbReference type="ARBA" id="ARBA00002147"/>
    </source>
</evidence>
<evidence type="ECO:0000313" key="8">
    <source>
        <dbReference type="EMBL" id="MBB5183062.1"/>
    </source>
</evidence>
<evidence type="ECO:0000256" key="7">
    <source>
        <dbReference type="HAMAP-Rule" id="MF_01235"/>
    </source>
</evidence>
<comment type="similarity">
    <text evidence="4 7">Belongs to the NanE family.</text>
</comment>
<dbReference type="FunFam" id="3.20.20.70:FF:000035">
    <property type="entry name" value="Putative N-acetylmannosamine-6-phosphate 2-epimerase"/>
    <property type="match status" value="1"/>
</dbReference>
<dbReference type="PANTHER" id="PTHR36204:SF1">
    <property type="entry name" value="N-ACETYLMANNOSAMINE-6-PHOSPHATE 2-EPIMERASE-RELATED"/>
    <property type="match status" value="1"/>
</dbReference>
<organism evidence="8 9">
    <name type="scientific">Catenisphaera adipataccumulans</name>
    <dbReference type="NCBI Taxonomy" id="700500"/>
    <lineage>
        <taxon>Bacteria</taxon>
        <taxon>Bacillati</taxon>
        <taxon>Bacillota</taxon>
        <taxon>Erysipelotrichia</taxon>
        <taxon>Erysipelotrichales</taxon>
        <taxon>Erysipelotrichaceae</taxon>
        <taxon>Catenisphaera</taxon>
    </lineage>
</organism>
<keyword evidence="6 7" id="KW-0119">Carbohydrate metabolism</keyword>
<dbReference type="InterPro" id="IPR012349">
    <property type="entry name" value="Split_barrel_FMN-bd"/>
</dbReference>
<comment type="function">
    <text evidence="2 7">Converts N-acetylmannosamine-6-phosphate (ManNAc-6-P) to N-acetylglucosamine-6-phosphate (GlcNAc-6-P).</text>
</comment>
<reference evidence="8 9" key="1">
    <citation type="submission" date="2020-08" db="EMBL/GenBank/DDBJ databases">
        <title>Genomic Encyclopedia of Type Strains, Phase IV (KMG-IV): sequencing the most valuable type-strain genomes for metagenomic binning, comparative biology and taxonomic classification.</title>
        <authorList>
            <person name="Goeker M."/>
        </authorList>
    </citation>
    <scope>NUCLEOTIDE SEQUENCE [LARGE SCALE GENOMIC DNA]</scope>
    <source>
        <strain evidence="8 9">DSM 25799</strain>
    </source>
</reference>
<dbReference type="InterPro" id="IPR013785">
    <property type="entry name" value="Aldolase_TIM"/>
</dbReference>
<keyword evidence="9" id="KW-1185">Reference proteome</keyword>
<sequence>MNEIERLYTFLVQFPELYLATQEQGQPHILPIRSVHLENGRLYVIGCDKETLQRLNTNPKAALLAVSGQQQLRMEGRLLIEDSRCYFRSAQAELVSPDGTSQAFHISAQRPFENVYGKLIVSCQALPEEPLHSSVIMARMAEAARRAGAAGIRANSTADIQAIRTQVDLPIIGIIKAEYPDSPVYITPTMKEIDALVSAGPDVIALDATDRLRPGNISLADFVAAIRSRYPQQKLMADCSTPAEILQADELGFDYIGTTLVGYTEASRGHRIEENDFEWIRQALEQIHVPLIAEGNIDTPEKARRVLDLGCFSVVVGSAITRPQNIAARFTAALEKEGK</sequence>
<dbReference type="GO" id="GO:0006053">
    <property type="term" value="P:N-acetylmannosamine catabolic process"/>
    <property type="evidence" value="ECO:0007669"/>
    <property type="project" value="TreeGrafter"/>
</dbReference>
<dbReference type="CDD" id="cd04729">
    <property type="entry name" value="NanE"/>
    <property type="match status" value="1"/>
</dbReference>
<dbReference type="HAMAP" id="MF_01235">
    <property type="entry name" value="ManNAc6P_epimer"/>
    <property type="match status" value="1"/>
</dbReference>
<dbReference type="NCBIfam" id="NF002231">
    <property type="entry name" value="PRK01130.1"/>
    <property type="match status" value="1"/>
</dbReference>
<dbReference type="InterPro" id="IPR011060">
    <property type="entry name" value="RibuloseP-bd_barrel"/>
</dbReference>
<dbReference type="Pfam" id="PF04131">
    <property type="entry name" value="NanE"/>
    <property type="match status" value="1"/>
</dbReference>
<evidence type="ECO:0000256" key="3">
    <source>
        <dbReference type="ARBA" id="ARBA00005081"/>
    </source>
</evidence>
<protein>
    <recommendedName>
        <fullName evidence="7">Putative N-acetylmannosamine-6-phosphate 2-epimerase</fullName>
        <ecNumber evidence="7">5.1.3.9</ecNumber>
    </recommendedName>
    <alternativeName>
        <fullName evidence="7">ManNAc-6-P epimerase</fullName>
    </alternativeName>
</protein>
<dbReference type="Gene3D" id="3.20.20.70">
    <property type="entry name" value="Aldolase class I"/>
    <property type="match status" value="1"/>
</dbReference>
<proteinExistence type="inferred from homology"/>
<dbReference type="Gene3D" id="2.30.110.10">
    <property type="entry name" value="Electron Transport, Fmn-binding Protein, Chain A"/>
    <property type="match status" value="1"/>
</dbReference>
<comment type="pathway">
    <text evidence="3 7">Amino-sugar metabolism; N-acetylneuraminate degradation; D-fructose 6-phosphate from N-acetylneuraminate: step 3/5.</text>
</comment>
<dbReference type="GO" id="GO:0005829">
    <property type="term" value="C:cytosol"/>
    <property type="evidence" value="ECO:0007669"/>
    <property type="project" value="TreeGrafter"/>
</dbReference>
<keyword evidence="5 7" id="KW-0413">Isomerase</keyword>
<dbReference type="UniPathway" id="UPA00629">
    <property type="reaction ID" value="UER00682"/>
</dbReference>
<dbReference type="AlphaFoldDB" id="A0A7W8CZA8"/>
<dbReference type="InterPro" id="IPR007260">
    <property type="entry name" value="NanE"/>
</dbReference>
<evidence type="ECO:0000256" key="5">
    <source>
        <dbReference type="ARBA" id="ARBA00023235"/>
    </source>
</evidence>
<gene>
    <name evidence="7" type="primary">nanE</name>
    <name evidence="8" type="ORF">HNQ47_001082</name>
</gene>
<name>A0A7W8CZA8_9FIRM</name>
<dbReference type="RefSeq" id="WP_183328310.1">
    <property type="nucleotide sequence ID" value="NZ_JACHHK010000003.1"/>
</dbReference>
<dbReference type="SUPFAM" id="SSF50475">
    <property type="entry name" value="FMN-binding split barrel"/>
    <property type="match status" value="1"/>
</dbReference>
<dbReference type="Proteomes" id="UP000539953">
    <property type="component" value="Unassembled WGS sequence"/>
</dbReference>
<dbReference type="GO" id="GO:0019262">
    <property type="term" value="P:N-acetylneuraminate catabolic process"/>
    <property type="evidence" value="ECO:0007669"/>
    <property type="project" value="UniProtKB-UniRule"/>
</dbReference>